<feature type="coiled-coil region" evidence="1">
    <location>
        <begin position="255"/>
        <end position="316"/>
    </location>
</feature>
<protein>
    <submittedName>
        <fullName evidence="3">Uncharacterized protein</fullName>
    </submittedName>
</protein>
<dbReference type="OMA" id="QTQMRIE"/>
<feature type="coiled-coil region" evidence="1">
    <location>
        <begin position="430"/>
        <end position="482"/>
    </location>
</feature>
<dbReference type="EMBL" id="CAJJDP010000036">
    <property type="protein sequence ID" value="CAD8158928.1"/>
    <property type="molecule type" value="Genomic_DNA"/>
</dbReference>
<evidence type="ECO:0000256" key="2">
    <source>
        <dbReference type="SAM" id="MobiDB-lite"/>
    </source>
</evidence>
<gene>
    <name evidence="3" type="ORF">POCTA_138.1.T0360102</name>
</gene>
<dbReference type="Proteomes" id="UP000683925">
    <property type="component" value="Unassembled WGS sequence"/>
</dbReference>
<proteinExistence type="predicted"/>
<accession>A0A8S1U317</accession>
<organism evidence="3 4">
    <name type="scientific">Paramecium octaurelia</name>
    <dbReference type="NCBI Taxonomy" id="43137"/>
    <lineage>
        <taxon>Eukaryota</taxon>
        <taxon>Sar</taxon>
        <taxon>Alveolata</taxon>
        <taxon>Ciliophora</taxon>
        <taxon>Intramacronucleata</taxon>
        <taxon>Oligohymenophorea</taxon>
        <taxon>Peniculida</taxon>
        <taxon>Parameciidae</taxon>
        <taxon>Paramecium</taxon>
    </lineage>
</organism>
<sequence length="513" mass="61519">MNLTENIIELSEKRDNQIKQEPQVNLKKFKSFFGMAGKMIQQKTINNTFSFSKLKKDVTSNSPYADIQDLNSTTQKKEQIPQFEYQEEHIPNKKFEQSDIQIKDYKLNGNQSQTQRMPLKKILNEQKQQQKENSSQEKQINKKQNNQLIQQSQTTQQQTFDSADQTTNLQTINKRQLILQRMEEEKAQKERLAKQQQEANKLIKQIQERIKQKESHLKQKEEAIILSELEKRKAVMTQRRELSQPIRLNDLTEHQKKYEEDKKVKEYEREHLKQEHDLKIRQNTLKFPKSQTQMRIEEEEKHLKQLKEQDIKLKLNARQRQFKYANIAQENYFREHPTKQQQPPPKKEVQQKQIQEIQITEQNLRKIRRYIPQIPQQHHLSQESKDSINDLSIHLENKPPKPIKKKNYFNSEKTHKTPELPAKPKPIDYLQQLRQQRKIQNMTVDQLDKSKEYILQENQQDIQQILDNVQKLEKKAKDREKIALMKNDIQMEEEANNLYIATIRAKLAILDKN</sequence>
<evidence type="ECO:0000256" key="1">
    <source>
        <dbReference type="SAM" id="Coils"/>
    </source>
</evidence>
<dbReference type="OrthoDB" id="313544at2759"/>
<feature type="region of interest" description="Disordered" evidence="2">
    <location>
        <begin position="125"/>
        <end position="167"/>
    </location>
</feature>
<feature type="compositionally biased region" description="Low complexity" evidence="2">
    <location>
        <begin position="131"/>
        <end position="159"/>
    </location>
</feature>
<feature type="coiled-coil region" evidence="1">
    <location>
        <begin position="172"/>
        <end position="223"/>
    </location>
</feature>
<name>A0A8S1U317_PAROT</name>
<keyword evidence="1" id="KW-0175">Coiled coil</keyword>
<evidence type="ECO:0000313" key="3">
    <source>
        <dbReference type="EMBL" id="CAD8158928.1"/>
    </source>
</evidence>
<dbReference type="AlphaFoldDB" id="A0A8S1U317"/>
<evidence type="ECO:0000313" key="4">
    <source>
        <dbReference type="Proteomes" id="UP000683925"/>
    </source>
</evidence>
<comment type="caution">
    <text evidence="3">The sequence shown here is derived from an EMBL/GenBank/DDBJ whole genome shotgun (WGS) entry which is preliminary data.</text>
</comment>
<reference evidence="3" key="1">
    <citation type="submission" date="2021-01" db="EMBL/GenBank/DDBJ databases">
        <authorList>
            <consortium name="Genoscope - CEA"/>
            <person name="William W."/>
        </authorList>
    </citation>
    <scope>NUCLEOTIDE SEQUENCE</scope>
</reference>
<keyword evidence="4" id="KW-1185">Reference proteome</keyword>